<keyword evidence="6 9" id="KW-1133">Transmembrane helix</keyword>
<dbReference type="FunFam" id="1.20.1720.10:FF:000005">
    <property type="entry name" value="Bcr/CflA family efflux transporter"/>
    <property type="match status" value="1"/>
</dbReference>
<dbReference type="EMBL" id="CM001484">
    <property type="protein sequence ID" value="EIE98380.1"/>
    <property type="molecule type" value="Genomic_DNA"/>
</dbReference>
<dbReference type="Pfam" id="PF07690">
    <property type="entry name" value="MFS_1"/>
    <property type="match status" value="1"/>
</dbReference>
<feature type="transmembrane region" description="Helical" evidence="9">
    <location>
        <begin position="335"/>
        <end position="359"/>
    </location>
</feature>
<dbReference type="SUPFAM" id="SSF103473">
    <property type="entry name" value="MFS general substrate transporter"/>
    <property type="match status" value="1"/>
</dbReference>
<dbReference type="InterPro" id="IPR036259">
    <property type="entry name" value="MFS_trans_sf"/>
</dbReference>
<feature type="region of interest" description="Disordered" evidence="8">
    <location>
        <begin position="1"/>
        <end position="29"/>
    </location>
</feature>
<dbReference type="CDD" id="cd17320">
    <property type="entry name" value="MFS_MdfA_MDR_like"/>
    <property type="match status" value="1"/>
</dbReference>
<evidence type="ECO:0000256" key="2">
    <source>
        <dbReference type="ARBA" id="ARBA00006236"/>
    </source>
</evidence>
<dbReference type="NCBIfam" id="TIGR00710">
    <property type="entry name" value="efflux_Bcr_CflA"/>
    <property type="match status" value="1"/>
</dbReference>
<protein>
    <submittedName>
        <fullName evidence="11">Drug resistance transporter, Bcr/CflA subfamily</fullName>
    </submittedName>
</protein>
<keyword evidence="7 9" id="KW-0472">Membrane</keyword>
<evidence type="ECO:0000256" key="4">
    <source>
        <dbReference type="ARBA" id="ARBA00022475"/>
    </source>
</evidence>
<keyword evidence="4" id="KW-1003">Cell membrane</keyword>
<feature type="transmembrane region" description="Helical" evidence="9">
    <location>
        <begin position="309"/>
        <end position="329"/>
    </location>
</feature>
<evidence type="ECO:0000256" key="7">
    <source>
        <dbReference type="ARBA" id="ARBA00023136"/>
    </source>
</evidence>
<dbReference type="InterPro" id="IPR004812">
    <property type="entry name" value="Efflux_drug-R_Bcr/CmlA"/>
</dbReference>
<feature type="transmembrane region" description="Helical" evidence="9">
    <location>
        <begin position="163"/>
        <end position="182"/>
    </location>
</feature>
<dbReference type="InterPro" id="IPR011701">
    <property type="entry name" value="MFS"/>
</dbReference>
<feature type="transmembrane region" description="Helical" evidence="9">
    <location>
        <begin position="397"/>
        <end position="417"/>
    </location>
</feature>
<dbReference type="GO" id="GO:1990961">
    <property type="term" value="P:xenobiotic detoxification by transmembrane export across the plasma membrane"/>
    <property type="evidence" value="ECO:0007669"/>
    <property type="project" value="InterPro"/>
</dbReference>
<dbReference type="PROSITE" id="PS00216">
    <property type="entry name" value="SUGAR_TRANSPORT_1"/>
    <property type="match status" value="1"/>
</dbReference>
<dbReference type="PROSITE" id="PS50850">
    <property type="entry name" value="MFS"/>
    <property type="match status" value="1"/>
</dbReference>
<dbReference type="RefSeq" id="WP_005463031.1">
    <property type="nucleotide sequence ID" value="NZ_CM001484.1"/>
</dbReference>
<dbReference type="AlphaFoldDB" id="I1D0A6"/>
<dbReference type="HOGENOM" id="CLU_001265_47_1_11"/>
<dbReference type="eggNOG" id="COG2814">
    <property type="taxonomic scope" value="Bacteria"/>
</dbReference>
<keyword evidence="12" id="KW-1185">Reference proteome</keyword>
<evidence type="ECO:0000256" key="5">
    <source>
        <dbReference type="ARBA" id="ARBA00022692"/>
    </source>
</evidence>
<dbReference type="GO" id="GO:0005886">
    <property type="term" value="C:plasma membrane"/>
    <property type="evidence" value="ECO:0007669"/>
    <property type="project" value="UniProtKB-SubCell"/>
</dbReference>
<dbReference type="STRING" id="928724.SacglDRAFT_01457"/>
<evidence type="ECO:0000313" key="11">
    <source>
        <dbReference type="EMBL" id="EIE98380.1"/>
    </source>
</evidence>
<evidence type="ECO:0000256" key="6">
    <source>
        <dbReference type="ARBA" id="ARBA00022989"/>
    </source>
</evidence>
<comment type="similarity">
    <text evidence="2">Belongs to the major facilitator superfamily. Bcr/CmlA family.</text>
</comment>
<dbReference type="Proteomes" id="UP000005087">
    <property type="component" value="Chromosome"/>
</dbReference>
<evidence type="ECO:0000256" key="8">
    <source>
        <dbReference type="SAM" id="MobiDB-lite"/>
    </source>
</evidence>
<keyword evidence="3" id="KW-0813">Transport</keyword>
<evidence type="ECO:0000256" key="9">
    <source>
        <dbReference type="SAM" id="Phobius"/>
    </source>
</evidence>
<evidence type="ECO:0000256" key="1">
    <source>
        <dbReference type="ARBA" id="ARBA00004651"/>
    </source>
</evidence>
<dbReference type="GO" id="GO:0042910">
    <property type="term" value="F:xenobiotic transmembrane transporter activity"/>
    <property type="evidence" value="ECO:0007669"/>
    <property type="project" value="InterPro"/>
</dbReference>
<feature type="transmembrane region" description="Helical" evidence="9">
    <location>
        <begin position="39"/>
        <end position="61"/>
    </location>
</feature>
<dbReference type="OrthoDB" id="9814303at2"/>
<feature type="domain" description="Major facilitator superfamily (MFS) profile" evidence="10">
    <location>
        <begin position="37"/>
        <end position="420"/>
    </location>
</feature>
<reference evidence="12" key="2">
    <citation type="submission" date="2012-01" db="EMBL/GenBank/DDBJ databases">
        <title>Noncontiguous Finished sequence of chromosome of Saccharomonospora glauca K62.</title>
        <authorList>
            <consortium name="US DOE Joint Genome Institute"/>
            <person name="Lucas S."/>
            <person name="Han J."/>
            <person name="Lapidus A."/>
            <person name="Cheng J.-F."/>
            <person name="Goodwin L."/>
            <person name="Pitluck S."/>
            <person name="Peters L."/>
            <person name="Mikhailova N."/>
            <person name="Held B."/>
            <person name="Detter J.C."/>
            <person name="Han C."/>
            <person name="Tapia R."/>
            <person name="Land M."/>
            <person name="Hauser L."/>
            <person name="Kyrpides N."/>
            <person name="Ivanova N."/>
            <person name="Pagani I."/>
            <person name="Brambilla E.-M."/>
            <person name="Klenk H.-P."/>
            <person name="Woyke T."/>
        </authorList>
    </citation>
    <scope>NUCLEOTIDE SEQUENCE [LARGE SCALE GENOMIC DNA]</scope>
    <source>
        <strain evidence="12">K62</strain>
    </source>
</reference>
<dbReference type="Gene3D" id="1.20.1720.10">
    <property type="entry name" value="Multidrug resistance protein D"/>
    <property type="match status" value="1"/>
</dbReference>
<evidence type="ECO:0000259" key="10">
    <source>
        <dbReference type="PROSITE" id="PS50850"/>
    </source>
</evidence>
<feature type="transmembrane region" description="Helical" evidence="9">
    <location>
        <begin position="130"/>
        <end position="151"/>
    </location>
</feature>
<dbReference type="InterPro" id="IPR020846">
    <property type="entry name" value="MFS_dom"/>
</dbReference>
<feature type="transmembrane region" description="Helical" evidence="9">
    <location>
        <begin position="242"/>
        <end position="261"/>
    </location>
</feature>
<reference evidence="11 12" key="1">
    <citation type="submission" date="2011-09" db="EMBL/GenBank/DDBJ databases">
        <authorList>
            <consortium name="US DOE Joint Genome Institute (JGI-PGF)"/>
            <person name="Lucas S."/>
            <person name="Han J."/>
            <person name="Lapidus A."/>
            <person name="Cheng J.-F."/>
            <person name="Goodwin L."/>
            <person name="Pitluck S."/>
            <person name="Peters L."/>
            <person name="Land M.L."/>
            <person name="Hauser L."/>
            <person name="Brambilla E."/>
            <person name="Klenk H.-P."/>
            <person name="Woyke T.J."/>
        </authorList>
    </citation>
    <scope>NUCLEOTIDE SEQUENCE [LARGE SCALE GENOMIC DNA]</scope>
    <source>
        <strain evidence="11 12">K62</strain>
    </source>
</reference>
<feature type="transmembrane region" description="Helical" evidence="9">
    <location>
        <begin position="281"/>
        <end position="302"/>
    </location>
</feature>
<gene>
    <name evidence="11" type="ORF">SacglDRAFT_01457</name>
</gene>
<evidence type="ECO:0000313" key="12">
    <source>
        <dbReference type="Proteomes" id="UP000005087"/>
    </source>
</evidence>
<feature type="transmembrane region" description="Helical" evidence="9">
    <location>
        <begin position="371"/>
        <end position="391"/>
    </location>
</feature>
<sequence>MATSVAGTAPATASTASTGSTASTASTASATRPHRTARYALLLGGLTAFGPLSIDMYLPALPVMARELHSTDTQLQLTLAVFLVGLGVGQLVAGPLSDAFGRRKPMLAGVVVFAVASAVAALSPSVPALIAARAVQALGAATGMVIARAAVRDLYSGVAMARFFSTLMLVTGVAPVLAPLIGGQLLRWTSWRGIFVSLTVFGVVLLVVAALALPETLPRHNRRSAHPGRIARTYAALLRDRVFTGYALTVGLAFSAMFAYISGSSFVLQHTYGLSPPEYGLVFAVNGVGLVLVGQVNGRLVGRFTPRTLLWTGLTSALTGGLGVVVAAVEAPLPLLLTPLFVTVSSVGMVGPNATTLALADHPHTAGSASALLGLVQFLVGGGTSPVVGLFGGSALAMATVMATAAAAALLVFALLTRAATSGEIGRIDHQK</sequence>
<evidence type="ECO:0000256" key="3">
    <source>
        <dbReference type="ARBA" id="ARBA00022448"/>
    </source>
</evidence>
<dbReference type="PANTHER" id="PTHR23502:SF132">
    <property type="entry name" value="POLYAMINE TRANSPORTER 2-RELATED"/>
    <property type="match status" value="1"/>
</dbReference>
<keyword evidence="5 9" id="KW-0812">Transmembrane</keyword>
<proteinExistence type="inferred from homology"/>
<comment type="subcellular location">
    <subcellularLocation>
        <location evidence="1">Cell membrane</location>
        <topology evidence="1">Multi-pass membrane protein</topology>
    </subcellularLocation>
</comment>
<feature type="transmembrane region" description="Helical" evidence="9">
    <location>
        <begin position="194"/>
        <end position="213"/>
    </location>
</feature>
<feature type="transmembrane region" description="Helical" evidence="9">
    <location>
        <begin position="105"/>
        <end position="124"/>
    </location>
</feature>
<name>I1D0A6_9PSEU</name>
<organism evidence="11 12">
    <name type="scientific">Saccharomonospora glauca K62</name>
    <dbReference type="NCBI Taxonomy" id="928724"/>
    <lineage>
        <taxon>Bacteria</taxon>
        <taxon>Bacillati</taxon>
        <taxon>Actinomycetota</taxon>
        <taxon>Actinomycetes</taxon>
        <taxon>Pseudonocardiales</taxon>
        <taxon>Pseudonocardiaceae</taxon>
        <taxon>Saccharomonospora</taxon>
    </lineage>
</organism>
<accession>I1D0A6</accession>
<dbReference type="InterPro" id="IPR005829">
    <property type="entry name" value="Sugar_transporter_CS"/>
</dbReference>
<dbReference type="PANTHER" id="PTHR23502">
    <property type="entry name" value="MAJOR FACILITATOR SUPERFAMILY"/>
    <property type="match status" value="1"/>
</dbReference>
<feature type="transmembrane region" description="Helical" evidence="9">
    <location>
        <begin position="73"/>
        <end position="93"/>
    </location>
</feature>